<comment type="subcellular location">
    <subcellularLocation>
        <location evidence="1">Periplasm</location>
    </subcellularLocation>
</comment>
<dbReference type="Pfam" id="PF03480">
    <property type="entry name" value="DctP"/>
    <property type="match status" value="1"/>
</dbReference>
<dbReference type="NCBIfam" id="NF037995">
    <property type="entry name" value="TRAP_S1"/>
    <property type="match status" value="1"/>
</dbReference>
<accession>A0A1M4MVS0</accession>
<keyword evidence="4" id="KW-0732">Signal</keyword>
<keyword evidence="6" id="KW-0812">Transmembrane</keyword>
<protein>
    <submittedName>
        <fullName evidence="7">C4-dicarboxylate ABC transporter substrate-binding protein</fullName>
    </submittedName>
</protein>
<dbReference type="GO" id="GO:0042597">
    <property type="term" value="C:periplasmic space"/>
    <property type="evidence" value="ECO:0007669"/>
    <property type="project" value="UniProtKB-SubCell"/>
</dbReference>
<dbReference type="EMBL" id="FMJB01000028">
    <property type="protein sequence ID" value="SCM66551.1"/>
    <property type="molecule type" value="Genomic_DNA"/>
</dbReference>
<dbReference type="InterPro" id="IPR038404">
    <property type="entry name" value="TRAP_DctP_sf"/>
</dbReference>
<gene>
    <name evidence="7" type="ORF">KARMA_0729</name>
</gene>
<sequence>MTYADVLGFLVCGGGGVLWLFGRTIKNVTQGSHMKHLRTSLFASAAALALAAPAFAAGEHRLVLTSEAGDRESPVGKAMQAWASEIGELSEGRIQVDVFFQGELGGQQELFDQFVRGNVDMMITWPQTSYDQRMAVNFIPYTVMGWEDAIESYGKDGWLTQLVQPIYADMGLHYFGPFPEGFGGIATKGEYATSFEDAQGMKVRSQPIFPLPQTVQAMGFQAVPIDWSEVYTSIQTGVVDGDSSNVIYWDVEYFGDQLDYFVQSSHNFSTFYLLMNADSFAALDAEDQAILTEAAEGVIDTQFSAAKAEDDKWIAEAQKRGMEYIVPSAEDKMAWIERVRAEVWPQIEEVVGKDIMDQVRANASTPK</sequence>
<evidence type="ECO:0000313" key="7">
    <source>
        <dbReference type="EMBL" id="SCM66551.1"/>
    </source>
</evidence>
<name>A0A1M4MVS0_9RHOB</name>
<keyword evidence="3" id="KW-0813">Transport</keyword>
<proteinExistence type="inferred from homology"/>
<evidence type="ECO:0000256" key="1">
    <source>
        <dbReference type="ARBA" id="ARBA00004418"/>
    </source>
</evidence>
<comment type="similarity">
    <text evidence="2">Belongs to the bacterial solute-binding protein 7 family.</text>
</comment>
<evidence type="ECO:0000256" key="2">
    <source>
        <dbReference type="ARBA" id="ARBA00009023"/>
    </source>
</evidence>
<evidence type="ECO:0000313" key="8">
    <source>
        <dbReference type="Proteomes" id="UP000184085"/>
    </source>
</evidence>
<organism evidence="7 8">
    <name type="scientific">Donghicola eburneus</name>
    <dbReference type="NCBI Taxonomy" id="393278"/>
    <lineage>
        <taxon>Bacteria</taxon>
        <taxon>Pseudomonadati</taxon>
        <taxon>Pseudomonadota</taxon>
        <taxon>Alphaproteobacteria</taxon>
        <taxon>Rhodobacterales</taxon>
        <taxon>Roseobacteraceae</taxon>
        <taxon>Donghicola</taxon>
    </lineage>
</organism>
<evidence type="ECO:0000256" key="3">
    <source>
        <dbReference type="ARBA" id="ARBA00022448"/>
    </source>
</evidence>
<keyword evidence="5" id="KW-0574">Periplasm</keyword>
<keyword evidence="6" id="KW-0472">Membrane</keyword>
<evidence type="ECO:0000256" key="6">
    <source>
        <dbReference type="SAM" id="Phobius"/>
    </source>
</evidence>
<dbReference type="GO" id="GO:0055085">
    <property type="term" value="P:transmembrane transport"/>
    <property type="evidence" value="ECO:0007669"/>
    <property type="project" value="InterPro"/>
</dbReference>
<dbReference type="PANTHER" id="PTHR33376">
    <property type="match status" value="1"/>
</dbReference>
<dbReference type="Gene3D" id="3.40.190.170">
    <property type="entry name" value="Bacterial extracellular solute-binding protein, family 7"/>
    <property type="match status" value="1"/>
</dbReference>
<keyword evidence="8" id="KW-1185">Reference proteome</keyword>
<reference evidence="8" key="1">
    <citation type="submission" date="2016-09" db="EMBL/GenBank/DDBJ databases">
        <authorList>
            <person name="Wibberg D."/>
        </authorList>
    </citation>
    <scope>NUCLEOTIDE SEQUENCE [LARGE SCALE GENOMIC DNA]</scope>
</reference>
<evidence type="ECO:0000256" key="4">
    <source>
        <dbReference type="ARBA" id="ARBA00022729"/>
    </source>
</evidence>
<dbReference type="AlphaFoldDB" id="A0A1M4MVS0"/>
<dbReference type="PANTHER" id="PTHR33376:SF7">
    <property type="entry name" value="C4-DICARBOXYLATE-BINDING PROTEIN DCTB"/>
    <property type="match status" value="1"/>
</dbReference>
<evidence type="ECO:0000256" key="5">
    <source>
        <dbReference type="ARBA" id="ARBA00022764"/>
    </source>
</evidence>
<feature type="transmembrane region" description="Helical" evidence="6">
    <location>
        <begin position="37"/>
        <end position="56"/>
    </location>
</feature>
<feature type="transmembrane region" description="Helical" evidence="6">
    <location>
        <begin position="6"/>
        <end position="25"/>
    </location>
</feature>
<dbReference type="InterPro" id="IPR018389">
    <property type="entry name" value="DctP_fam"/>
</dbReference>
<dbReference type="Proteomes" id="UP000184085">
    <property type="component" value="Unassembled WGS sequence"/>
</dbReference>
<keyword evidence="6" id="KW-1133">Transmembrane helix</keyword>